<organism evidence="3 4">
    <name type="scientific">Stylosanthes scabra</name>
    <dbReference type="NCBI Taxonomy" id="79078"/>
    <lineage>
        <taxon>Eukaryota</taxon>
        <taxon>Viridiplantae</taxon>
        <taxon>Streptophyta</taxon>
        <taxon>Embryophyta</taxon>
        <taxon>Tracheophyta</taxon>
        <taxon>Spermatophyta</taxon>
        <taxon>Magnoliopsida</taxon>
        <taxon>eudicotyledons</taxon>
        <taxon>Gunneridae</taxon>
        <taxon>Pentapetalae</taxon>
        <taxon>rosids</taxon>
        <taxon>fabids</taxon>
        <taxon>Fabales</taxon>
        <taxon>Fabaceae</taxon>
        <taxon>Papilionoideae</taxon>
        <taxon>50 kb inversion clade</taxon>
        <taxon>dalbergioids sensu lato</taxon>
        <taxon>Dalbergieae</taxon>
        <taxon>Pterocarpus clade</taxon>
        <taxon>Stylosanthes</taxon>
    </lineage>
</organism>
<protein>
    <submittedName>
        <fullName evidence="3">Uncharacterized protein</fullName>
    </submittedName>
</protein>
<evidence type="ECO:0000313" key="4">
    <source>
        <dbReference type="Proteomes" id="UP001341840"/>
    </source>
</evidence>
<gene>
    <name evidence="3" type="ORF">PIB30_016367</name>
</gene>
<reference evidence="3 4" key="1">
    <citation type="journal article" date="2023" name="Plants (Basel)">
        <title>Bridging the Gap: Combining Genomics and Transcriptomics Approaches to Understand Stylosanthes scabra, an Orphan Legume from the Brazilian Caatinga.</title>
        <authorList>
            <person name="Ferreira-Neto J.R.C."/>
            <person name="da Silva M.D."/>
            <person name="Binneck E."/>
            <person name="de Melo N.F."/>
            <person name="da Silva R.H."/>
            <person name="de Melo A.L.T.M."/>
            <person name="Pandolfi V."/>
            <person name="Bustamante F.O."/>
            <person name="Brasileiro-Vidal A.C."/>
            <person name="Benko-Iseppon A.M."/>
        </authorList>
    </citation>
    <scope>NUCLEOTIDE SEQUENCE [LARGE SCALE GENOMIC DNA]</scope>
    <source>
        <tissue evidence="3">Leaves</tissue>
    </source>
</reference>
<keyword evidence="2" id="KW-1133">Transmembrane helix</keyword>
<name>A0ABU6T7L6_9FABA</name>
<dbReference type="Proteomes" id="UP001341840">
    <property type="component" value="Unassembled WGS sequence"/>
</dbReference>
<keyword evidence="2" id="KW-0472">Membrane</keyword>
<sequence>MVRPVKPRTGAKSDSSPSHLHHRRSFQFVSGDISSFSLVTSSTTSCLPFVAFLAFLGSASPFPPEGCQEAM</sequence>
<comment type="caution">
    <text evidence="3">The sequence shown here is derived from an EMBL/GenBank/DDBJ whole genome shotgun (WGS) entry which is preliminary data.</text>
</comment>
<evidence type="ECO:0000256" key="1">
    <source>
        <dbReference type="SAM" id="MobiDB-lite"/>
    </source>
</evidence>
<evidence type="ECO:0000313" key="3">
    <source>
        <dbReference type="EMBL" id="MED6144520.1"/>
    </source>
</evidence>
<dbReference type="EMBL" id="JASCZI010090667">
    <property type="protein sequence ID" value="MED6144520.1"/>
    <property type="molecule type" value="Genomic_DNA"/>
</dbReference>
<feature type="transmembrane region" description="Helical" evidence="2">
    <location>
        <begin position="33"/>
        <end position="56"/>
    </location>
</feature>
<accession>A0ABU6T7L6</accession>
<proteinExistence type="predicted"/>
<keyword evidence="4" id="KW-1185">Reference proteome</keyword>
<evidence type="ECO:0000256" key="2">
    <source>
        <dbReference type="SAM" id="Phobius"/>
    </source>
</evidence>
<feature type="region of interest" description="Disordered" evidence="1">
    <location>
        <begin position="1"/>
        <end position="21"/>
    </location>
</feature>
<keyword evidence="2" id="KW-0812">Transmembrane</keyword>